<feature type="domain" description="C2H2-type" evidence="11">
    <location>
        <begin position="233"/>
        <end position="261"/>
    </location>
</feature>
<dbReference type="GeneTree" id="ENSGT01000000215975"/>
<reference evidence="12" key="3">
    <citation type="submission" date="2025-08" db="UniProtKB">
        <authorList>
            <consortium name="Ensembl"/>
        </authorList>
    </citation>
    <scope>IDENTIFICATION</scope>
</reference>
<dbReference type="AlphaFoldDB" id="A0A3P8XD70"/>
<dbReference type="GO" id="GO:0008270">
    <property type="term" value="F:zinc ion binding"/>
    <property type="evidence" value="ECO:0007669"/>
    <property type="project" value="UniProtKB-KW"/>
</dbReference>
<dbReference type="GO" id="GO:0005634">
    <property type="term" value="C:nucleus"/>
    <property type="evidence" value="ECO:0007669"/>
    <property type="project" value="UniProtKB-SubCell"/>
</dbReference>
<feature type="coiled-coil region" evidence="9">
    <location>
        <begin position="73"/>
        <end position="100"/>
    </location>
</feature>
<feature type="region of interest" description="Disordered" evidence="10">
    <location>
        <begin position="345"/>
        <end position="392"/>
    </location>
</feature>
<feature type="compositionally biased region" description="Basic and acidic residues" evidence="10">
    <location>
        <begin position="21"/>
        <end position="37"/>
    </location>
</feature>
<dbReference type="FunFam" id="3.30.160.60:FF:000264">
    <property type="entry name" value="Zinc finger protein 236"/>
    <property type="match status" value="1"/>
</dbReference>
<evidence type="ECO:0000256" key="6">
    <source>
        <dbReference type="ARBA" id="ARBA00023125"/>
    </source>
</evidence>
<keyword evidence="6" id="KW-0238">DNA-binding</keyword>
<evidence type="ECO:0000256" key="3">
    <source>
        <dbReference type="ARBA" id="ARBA00022737"/>
    </source>
</evidence>
<organism evidence="12 13">
    <name type="scientific">Esox lucius</name>
    <name type="common">Northern pike</name>
    <dbReference type="NCBI Taxonomy" id="8010"/>
    <lineage>
        <taxon>Eukaryota</taxon>
        <taxon>Metazoa</taxon>
        <taxon>Chordata</taxon>
        <taxon>Craniata</taxon>
        <taxon>Vertebrata</taxon>
        <taxon>Euteleostomi</taxon>
        <taxon>Actinopterygii</taxon>
        <taxon>Neopterygii</taxon>
        <taxon>Teleostei</taxon>
        <taxon>Protacanthopterygii</taxon>
        <taxon>Esociformes</taxon>
        <taxon>Esocidae</taxon>
        <taxon>Esox</taxon>
    </lineage>
</organism>
<dbReference type="InterPro" id="IPR036236">
    <property type="entry name" value="Znf_C2H2_sf"/>
</dbReference>
<dbReference type="GO" id="GO:0003700">
    <property type="term" value="F:DNA-binding transcription factor activity"/>
    <property type="evidence" value="ECO:0007669"/>
    <property type="project" value="TreeGrafter"/>
</dbReference>
<keyword evidence="4 8" id="KW-0863">Zinc-finger</keyword>
<keyword evidence="2" id="KW-0479">Metal-binding</keyword>
<evidence type="ECO:0000256" key="1">
    <source>
        <dbReference type="ARBA" id="ARBA00004123"/>
    </source>
</evidence>
<evidence type="ECO:0000259" key="11">
    <source>
        <dbReference type="PROSITE" id="PS50157"/>
    </source>
</evidence>
<dbReference type="SMART" id="SM00355">
    <property type="entry name" value="ZnF_C2H2"/>
    <property type="match status" value="2"/>
</dbReference>
<evidence type="ECO:0000256" key="7">
    <source>
        <dbReference type="ARBA" id="ARBA00023242"/>
    </source>
</evidence>
<keyword evidence="9" id="KW-0175">Coiled coil</keyword>
<feature type="region of interest" description="Disordered" evidence="10">
    <location>
        <begin position="300"/>
        <end position="331"/>
    </location>
</feature>
<evidence type="ECO:0000256" key="4">
    <source>
        <dbReference type="ARBA" id="ARBA00022771"/>
    </source>
</evidence>
<proteinExistence type="predicted"/>
<feature type="compositionally biased region" description="Basic and acidic residues" evidence="10">
    <location>
        <begin position="318"/>
        <end position="327"/>
    </location>
</feature>
<keyword evidence="5" id="KW-0862">Zinc</keyword>
<dbReference type="PROSITE" id="PS50157">
    <property type="entry name" value="ZINC_FINGER_C2H2_2"/>
    <property type="match status" value="2"/>
</dbReference>
<dbReference type="Bgee" id="ENSELUG00000001200">
    <property type="expression patterns" value="Expressed in liver and 14 other cell types or tissues"/>
</dbReference>
<feature type="region of interest" description="Disordered" evidence="10">
    <location>
        <begin position="19"/>
        <end position="39"/>
    </location>
</feature>
<dbReference type="InterPro" id="IPR050589">
    <property type="entry name" value="Ikaros_C2H2-ZF"/>
</dbReference>
<keyword evidence="3" id="KW-0677">Repeat</keyword>
<comment type="subcellular location">
    <subcellularLocation>
        <location evidence="1">Nucleus</location>
    </subcellularLocation>
</comment>
<dbReference type="GO" id="GO:0006357">
    <property type="term" value="P:regulation of transcription by RNA polymerase II"/>
    <property type="evidence" value="ECO:0007669"/>
    <property type="project" value="TreeGrafter"/>
</dbReference>
<feature type="compositionally biased region" description="Basic and acidic residues" evidence="10">
    <location>
        <begin position="301"/>
        <end position="310"/>
    </location>
</feature>
<dbReference type="OrthoDB" id="6077919at2759"/>
<sequence>QLQLLKYLGQWKKQYQSTRKISTDQRRRSNDYKDDPQKPTLLVEEFPPEHQHCEQEWIPSLGQDYSDPTQVKVEQEQFAISQEEEQLQELESDIREFIFTPPFVKSDCDQDPPQCFHQYQNGENRKGNSLYTNTTAEDIKLETDGEGNRVSELDSTLQPFYSVKSDRLAALSENCERFDIRRATLRIQSQRLKPPNQIHTGEKSYSCHMCRKCFLTEEYLKRHMQIHTGEKSCRCHICRMLFTRKGHLAEHLRKLHPEQKLIHIQSSSSKKRTARHRARINADPHAREEHLAKRRAYYQRRRAEGKKDYPPIESMSEAAKRERREQWRAAQKKCREKRKVLMDFAAGSLGDTLRAEKRPLISNEPAESPQLSSTPTRECSTTSVLSVTPTEY</sequence>
<evidence type="ECO:0000256" key="10">
    <source>
        <dbReference type="SAM" id="MobiDB-lite"/>
    </source>
</evidence>
<keyword evidence="7" id="KW-0539">Nucleus</keyword>
<evidence type="ECO:0000256" key="9">
    <source>
        <dbReference type="SAM" id="Coils"/>
    </source>
</evidence>
<evidence type="ECO:0000313" key="13">
    <source>
        <dbReference type="Proteomes" id="UP000265140"/>
    </source>
</evidence>
<evidence type="ECO:0000313" key="12">
    <source>
        <dbReference type="Ensembl" id="ENSELUP00000001548.2"/>
    </source>
</evidence>
<dbReference type="PROSITE" id="PS00028">
    <property type="entry name" value="ZINC_FINGER_C2H2_1"/>
    <property type="match status" value="2"/>
</dbReference>
<reference evidence="12" key="2">
    <citation type="submission" date="2020-02" db="EMBL/GenBank/DDBJ databases">
        <title>Esox lucius (northern pike) genome, fEsoLuc1, primary haplotype.</title>
        <authorList>
            <person name="Myers G."/>
            <person name="Karagic N."/>
            <person name="Meyer A."/>
            <person name="Pippel M."/>
            <person name="Reichard M."/>
            <person name="Winkler S."/>
            <person name="Tracey A."/>
            <person name="Sims Y."/>
            <person name="Howe K."/>
            <person name="Rhie A."/>
            <person name="Formenti G."/>
            <person name="Durbin R."/>
            <person name="Fedrigo O."/>
            <person name="Jarvis E.D."/>
        </authorList>
    </citation>
    <scope>NUCLEOTIDE SEQUENCE [LARGE SCALE GENOMIC DNA]</scope>
</reference>
<dbReference type="SUPFAM" id="SSF57667">
    <property type="entry name" value="beta-beta-alpha zinc fingers"/>
    <property type="match status" value="1"/>
</dbReference>
<evidence type="ECO:0000256" key="8">
    <source>
        <dbReference type="PROSITE-ProRule" id="PRU00042"/>
    </source>
</evidence>
<dbReference type="Proteomes" id="UP000265140">
    <property type="component" value="Chromosome 17"/>
</dbReference>
<dbReference type="PANTHER" id="PTHR24404:SF114">
    <property type="entry name" value="KLUMPFUSS, ISOFORM B-RELATED"/>
    <property type="match status" value="1"/>
</dbReference>
<feature type="compositionally biased region" description="Polar residues" evidence="10">
    <location>
        <begin position="369"/>
        <end position="392"/>
    </location>
</feature>
<dbReference type="OMA" id="VFQPDIM"/>
<dbReference type="InterPro" id="IPR013087">
    <property type="entry name" value="Znf_C2H2_type"/>
</dbReference>
<dbReference type="Ensembl" id="ENSELUT00000017208.3">
    <property type="protein sequence ID" value="ENSELUP00000001548.2"/>
    <property type="gene ID" value="ENSELUG00000001200.3"/>
</dbReference>
<dbReference type="InParanoid" id="A0A3P8XD70"/>
<reference evidence="13" key="1">
    <citation type="journal article" date="2014" name="PLoS ONE">
        <title>The genome and linkage map of the northern pike (Esox lucius): conserved synteny revealed between the salmonid sister group and the Neoteleostei.</title>
        <authorList>
            <person name="Rondeau E.B."/>
            <person name="Minkley D.R."/>
            <person name="Leong J.S."/>
            <person name="Messmer A.M."/>
            <person name="Jantzen J.R."/>
            <person name="von Schalburg K.R."/>
            <person name="Lemon C."/>
            <person name="Bird N.H."/>
            <person name="Koop B.F."/>
        </authorList>
    </citation>
    <scope>NUCLEOTIDE SEQUENCE</scope>
</reference>
<dbReference type="PANTHER" id="PTHR24404">
    <property type="entry name" value="ZINC FINGER PROTEIN"/>
    <property type="match status" value="1"/>
</dbReference>
<gene>
    <name evidence="12" type="primary">ZRSR2</name>
</gene>
<name>A0A3P8XD70_ESOLU</name>
<evidence type="ECO:0000256" key="5">
    <source>
        <dbReference type="ARBA" id="ARBA00022833"/>
    </source>
</evidence>
<evidence type="ECO:0000256" key="2">
    <source>
        <dbReference type="ARBA" id="ARBA00022723"/>
    </source>
</evidence>
<feature type="domain" description="C2H2-type" evidence="11">
    <location>
        <begin position="205"/>
        <end position="232"/>
    </location>
</feature>
<protein>
    <recommendedName>
        <fullName evidence="11">C2H2-type domain-containing protein</fullName>
    </recommendedName>
</protein>
<dbReference type="GO" id="GO:0000978">
    <property type="term" value="F:RNA polymerase II cis-regulatory region sequence-specific DNA binding"/>
    <property type="evidence" value="ECO:0007669"/>
    <property type="project" value="TreeGrafter"/>
</dbReference>
<reference evidence="12" key="4">
    <citation type="submission" date="2025-09" db="UniProtKB">
        <authorList>
            <consortium name="Ensembl"/>
        </authorList>
    </citation>
    <scope>IDENTIFICATION</scope>
</reference>
<dbReference type="Gene3D" id="3.30.160.60">
    <property type="entry name" value="Classic Zinc Finger"/>
    <property type="match status" value="2"/>
</dbReference>
<accession>A0A3P8XD70</accession>
<keyword evidence="13" id="KW-1185">Reference proteome</keyword>